<dbReference type="RefSeq" id="WP_354599236.1">
    <property type="nucleotide sequence ID" value="NZ_JBEWZI010000001.1"/>
</dbReference>
<dbReference type="SUPFAM" id="SSF53335">
    <property type="entry name" value="S-adenosyl-L-methionine-dependent methyltransferases"/>
    <property type="match status" value="1"/>
</dbReference>
<proteinExistence type="predicted"/>
<gene>
    <name evidence="2" type="ORF">ABXR19_01155</name>
</gene>
<protein>
    <submittedName>
        <fullName evidence="2">FkbM family methyltransferase</fullName>
    </submittedName>
</protein>
<dbReference type="GO" id="GO:0008168">
    <property type="term" value="F:methyltransferase activity"/>
    <property type="evidence" value="ECO:0007669"/>
    <property type="project" value="UniProtKB-KW"/>
</dbReference>
<keyword evidence="3" id="KW-1185">Reference proteome</keyword>
<sequence length="272" mass="30141">MSFPPRPIAFVLTSSNHGSMIVNRNDYCPVNADTAFGVGHEILNQSSYAQNEIQLALELLTHRRNFFGPSVFAIDGGANIGVHTVEWARHMFGWGEVYAFEAQEAIFYALAGNLALNNCLNAHARLCALGESNGSIEIPCPDYFQPASFGSLELRKATTEFIGQKISYEKAKCATVPMAHIDTFEFPRIDFIKIDVEGMELDVLLGGKKSIARHKPIMMVEVIKSDRAELIAFMAELDYQVFNLGMNMLAIHESDPTLRKVSENNGTFSISI</sequence>
<dbReference type="PANTHER" id="PTHR34203">
    <property type="entry name" value="METHYLTRANSFERASE, FKBM FAMILY PROTEIN"/>
    <property type="match status" value="1"/>
</dbReference>
<evidence type="ECO:0000313" key="3">
    <source>
        <dbReference type="Proteomes" id="UP001549691"/>
    </source>
</evidence>
<dbReference type="GO" id="GO:0032259">
    <property type="term" value="P:methylation"/>
    <property type="evidence" value="ECO:0007669"/>
    <property type="project" value="UniProtKB-KW"/>
</dbReference>
<feature type="domain" description="Methyltransferase FkbM" evidence="1">
    <location>
        <begin position="75"/>
        <end position="240"/>
    </location>
</feature>
<keyword evidence="2" id="KW-0489">Methyltransferase</keyword>
<dbReference type="Pfam" id="PF05050">
    <property type="entry name" value="Methyltransf_21"/>
    <property type="match status" value="1"/>
</dbReference>
<comment type="caution">
    <text evidence="2">The sequence shown here is derived from an EMBL/GenBank/DDBJ whole genome shotgun (WGS) entry which is preliminary data.</text>
</comment>
<dbReference type="Gene3D" id="3.40.50.150">
    <property type="entry name" value="Vaccinia Virus protein VP39"/>
    <property type="match status" value="1"/>
</dbReference>
<keyword evidence="2" id="KW-0808">Transferase</keyword>
<dbReference type="InterPro" id="IPR006342">
    <property type="entry name" value="FkbM_mtfrase"/>
</dbReference>
<organism evidence="2 3">
    <name type="scientific">Uliginosibacterium flavum</name>
    <dbReference type="NCBI Taxonomy" id="1396831"/>
    <lineage>
        <taxon>Bacteria</taxon>
        <taxon>Pseudomonadati</taxon>
        <taxon>Pseudomonadota</taxon>
        <taxon>Betaproteobacteria</taxon>
        <taxon>Rhodocyclales</taxon>
        <taxon>Zoogloeaceae</taxon>
        <taxon>Uliginosibacterium</taxon>
    </lineage>
</organism>
<dbReference type="PANTHER" id="PTHR34203:SF15">
    <property type="entry name" value="SLL1173 PROTEIN"/>
    <property type="match status" value="1"/>
</dbReference>
<dbReference type="InterPro" id="IPR052514">
    <property type="entry name" value="SAM-dependent_MTase"/>
</dbReference>
<dbReference type="InterPro" id="IPR029063">
    <property type="entry name" value="SAM-dependent_MTases_sf"/>
</dbReference>
<dbReference type="EMBL" id="JBEWZI010000001">
    <property type="protein sequence ID" value="MET7012777.1"/>
    <property type="molecule type" value="Genomic_DNA"/>
</dbReference>
<reference evidence="2 3" key="1">
    <citation type="submission" date="2024-07" db="EMBL/GenBank/DDBJ databases">
        <title>Uliginosibacterium flavum JJ3220;KACC:17644.</title>
        <authorList>
            <person name="Kim M.K."/>
        </authorList>
    </citation>
    <scope>NUCLEOTIDE SEQUENCE [LARGE SCALE GENOMIC DNA]</scope>
    <source>
        <strain evidence="2 3">KACC:17644</strain>
    </source>
</reference>
<evidence type="ECO:0000259" key="1">
    <source>
        <dbReference type="Pfam" id="PF05050"/>
    </source>
</evidence>
<dbReference type="NCBIfam" id="TIGR01444">
    <property type="entry name" value="fkbM_fam"/>
    <property type="match status" value="1"/>
</dbReference>
<dbReference type="Proteomes" id="UP001549691">
    <property type="component" value="Unassembled WGS sequence"/>
</dbReference>
<accession>A0ABV2TIB6</accession>
<name>A0ABV2TIB6_9RHOO</name>
<evidence type="ECO:0000313" key="2">
    <source>
        <dbReference type="EMBL" id="MET7012777.1"/>
    </source>
</evidence>